<feature type="compositionally biased region" description="Pro residues" evidence="1">
    <location>
        <begin position="118"/>
        <end position="133"/>
    </location>
</feature>
<dbReference type="AlphaFoldDB" id="A0AAN9U559"/>
<feature type="compositionally biased region" description="Basic and acidic residues" evidence="1">
    <location>
        <begin position="1"/>
        <end position="11"/>
    </location>
</feature>
<reference evidence="2 3" key="1">
    <citation type="journal article" date="2023" name="PLoS ONE">
        <title>Cytospora paraplurivora sp. nov. isolated from orchards with fruit tree decline syndrome in Ontario, Canada.</title>
        <authorList>
            <person name="Ilyukhin E."/>
            <person name="Nguyen H.D.T."/>
            <person name="Castle A.J."/>
            <person name="Ellouze W."/>
        </authorList>
    </citation>
    <scope>NUCLEOTIDE SEQUENCE [LARGE SCALE GENOMIC DNA]</scope>
    <source>
        <strain evidence="2 3">FDS-564</strain>
    </source>
</reference>
<feature type="region of interest" description="Disordered" evidence="1">
    <location>
        <begin position="1"/>
        <end position="143"/>
    </location>
</feature>
<name>A0AAN9U559_9PEZI</name>
<keyword evidence="3" id="KW-1185">Reference proteome</keyword>
<protein>
    <recommendedName>
        <fullName evidence="4">F-box domain-containing protein</fullName>
    </recommendedName>
</protein>
<feature type="compositionally biased region" description="Polar residues" evidence="1">
    <location>
        <begin position="51"/>
        <end position="66"/>
    </location>
</feature>
<evidence type="ECO:0000256" key="1">
    <source>
        <dbReference type="SAM" id="MobiDB-lite"/>
    </source>
</evidence>
<sequence>MLNKLSSDHGQKVLNRRRQRPQLKSWSIADEGINTPSASSSSSFTAEDGQSDSGTSPQQDCKTPTQTGGGSSPQECREEPFQTKSPSFFRTVEKPQEEDSEEQPPQRPPSYSAIFPPGSYPESPPQTPAPAPTSPSGEQEETEPLTEAIWHNMTHSPLCRLPDRLLTRIIDMLDNSGVECIRRVARIFPHLCERIIHDRPRALLSSEVPYGGGWPFKWPRLRSMSSTGQAQELLRLAEGRGDALPADRTQFLSLLDRDQYCDGCRAAREAPDWEQRTAKLRRFLHCSVCRQDHPACLFSNTQRIRGPHRRRCIAHEGYIRICGHEKGIIRWSDVLDYKRKMEVPTEDPGLGPIQCRDESHIVAIW</sequence>
<evidence type="ECO:0008006" key="4">
    <source>
        <dbReference type="Google" id="ProtNLM"/>
    </source>
</evidence>
<evidence type="ECO:0000313" key="3">
    <source>
        <dbReference type="Proteomes" id="UP001320245"/>
    </source>
</evidence>
<accession>A0AAN9U559</accession>
<gene>
    <name evidence="2" type="ORF">SLS53_005714</name>
</gene>
<proteinExistence type="predicted"/>
<dbReference type="Proteomes" id="UP001320245">
    <property type="component" value="Unassembled WGS sequence"/>
</dbReference>
<organism evidence="2 3">
    <name type="scientific">Cytospora paraplurivora</name>
    <dbReference type="NCBI Taxonomy" id="2898453"/>
    <lineage>
        <taxon>Eukaryota</taxon>
        <taxon>Fungi</taxon>
        <taxon>Dikarya</taxon>
        <taxon>Ascomycota</taxon>
        <taxon>Pezizomycotina</taxon>
        <taxon>Sordariomycetes</taxon>
        <taxon>Sordariomycetidae</taxon>
        <taxon>Diaporthales</taxon>
        <taxon>Cytosporaceae</taxon>
        <taxon>Cytospora</taxon>
    </lineage>
</organism>
<evidence type="ECO:0000313" key="2">
    <source>
        <dbReference type="EMBL" id="KAK7739744.1"/>
    </source>
</evidence>
<dbReference type="EMBL" id="JAJSPL020000022">
    <property type="protein sequence ID" value="KAK7739744.1"/>
    <property type="molecule type" value="Genomic_DNA"/>
</dbReference>
<comment type="caution">
    <text evidence="2">The sequence shown here is derived from an EMBL/GenBank/DDBJ whole genome shotgun (WGS) entry which is preliminary data.</text>
</comment>